<dbReference type="EMBL" id="JBHSBM010000023">
    <property type="protein sequence ID" value="MFC4060645.1"/>
    <property type="molecule type" value="Genomic_DNA"/>
</dbReference>
<organism evidence="2 3">
    <name type="scientific">Planomonospora corallina</name>
    <dbReference type="NCBI Taxonomy" id="1806052"/>
    <lineage>
        <taxon>Bacteria</taxon>
        <taxon>Bacillati</taxon>
        <taxon>Actinomycetota</taxon>
        <taxon>Actinomycetes</taxon>
        <taxon>Streptosporangiales</taxon>
        <taxon>Streptosporangiaceae</taxon>
        <taxon>Planomonospora</taxon>
    </lineage>
</organism>
<evidence type="ECO:0008006" key="4">
    <source>
        <dbReference type="Google" id="ProtNLM"/>
    </source>
</evidence>
<accession>A0ABV8IFR2</accession>
<gene>
    <name evidence="2" type="ORF">ACFOWE_20270</name>
</gene>
<dbReference type="Proteomes" id="UP001595850">
    <property type="component" value="Unassembled WGS sequence"/>
</dbReference>
<evidence type="ECO:0000256" key="1">
    <source>
        <dbReference type="SAM" id="MobiDB-lite"/>
    </source>
</evidence>
<proteinExistence type="predicted"/>
<protein>
    <recommendedName>
        <fullName evidence="4">DUF3558 domain-containing protein</fullName>
    </recommendedName>
</protein>
<feature type="region of interest" description="Disordered" evidence="1">
    <location>
        <begin position="36"/>
        <end position="62"/>
    </location>
</feature>
<name>A0ABV8IFR2_9ACTN</name>
<comment type="caution">
    <text evidence="2">The sequence shown here is derived from an EMBL/GenBank/DDBJ whole genome shotgun (WGS) entry which is preliminary data.</text>
</comment>
<feature type="region of interest" description="Disordered" evidence="1">
    <location>
        <begin position="249"/>
        <end position="272"/>
    </location>
</feature>
<keyword evidence="3" id="KW-1185">Reference proteome</keyword>
<feature type="compositionally biased region" description="Low complexity" evidence="1">
    <location>
        <begin position="41"/>
        <end position="54"/>
    </location>
</feature>
<reference evidence="3" key="1">
    <citation type="journal article" date="2019" name="Int. J. Syst. Evol. Microbiol.">
        <title>The Global Catalogue of Microorganisms (GCM) 10K type strain sequencing project: providing services to taxonomists for standard genome sequencing and annotation.</title>
        <authorList>
            <consortium name="The Broad Institute Genomics Platform"/>
            <consortium name="The Broad Institute Genome Sequencing Center for Infectious Disease"/>
            <person name="Wu L."/>
            <person name="Ma J."/>
        </authorList>
    </citation>
    <scope>NUCLEOTIDE SEQUENCE [LARGE SCALE GENOMIC DNA]</scope>
    <source>
        <strain evidence="3">TBRC 4489</strain>
    </source>
</reference>
<evidence type="ECO:0000313" key="2">
    <source>
        <dbReference type="EMBL" id="MFC4060645.1"/>
    </source>
</evidence>
<feature type="compositionally biased region" description="Pro residues" evidence="1">
    <location>
        <begin position="260"/>
        <end position="272"/>
    </location>
</feature>
<dbReference type="RefSeq" id="WP_377290089.1">
    <property type="nucleotide sequence ID" value="NZ_JBHSBM010000023.1"/>
</dbReference>
<sequence>MPSSAPRRGWLLPAAGVAALALVAGGGAYLVVSKTAGKDSPTPAGSTAPATPVAQSPSGPINPCAVIDQVELDRLVPQAQVSDSTSDNRTSSPAYIDWNCTWSNLNYSYGEYRRSRQLRVKITQNVGKGTETADSIARRDYGFDLQSSQYREANPDKKTYYSPVRKFTGVGDEAHAQYTWSKGENGYALVTGYSRVGDMIIEVEYQASQQPKDVPILSSKGRKFITEQNALREVELLLKQSAESVAAWRQGKPYARSTPKPTPTPSGTPTPVPIDFPATCAAVTPVAEPLVPGAALKSERTQEADRTTVTCRWNNREIPNGKNLRLRSVFVSFITFVNRSGTKDAWAAKQYYIDKRADAKEWEGSGFQGIFWYKVTEPKGLGERAFYQYRKNRTPSAHVGVADAAVLVGSTVIEVSYGGSDRPKGAEINSPKSVLMPQKEVITGLVPVTEAIVASFQKSGIE</sequence>
<evidence type="ECO:0000313" key="3">
    <source>
        <dbReference type="Proteomes" id="UP001595850"/>
    </source>
</evidence>